<accession>A0A074LWI6</accession>
<protein>
    <submittedName>
        <fullName evidence="1">Uncharacterized protein</fullName>
    </submittedName>
</protein>
<proteinExistence type="predicted"/>
<organism evidence="1 2">
    <name type="scientific">Tumebacillus flagellatus</name>
    <dbReference type="NCBI Taxonomy" id="1157490"/>
    <lineage>
        <taxon>Bacteria</taxon>
        <taxon>Bacillati</taxon>
        <taxon>Bacillota</taxon>
        <taxon>Bacilli</taxon>
        <taxon>Bacillales</taxon>
        <taxon>Alicyclobacillaceae</taxon>
        <taxon>Tumebacillus</taxon>
    </lineage>
</organism>
<name>A0A074LWI6_9BACL</name>
<sequence>MKRQRTHITHVYLVGVEDPDDYYHKPEGVLFIDNLGNHTLYSADSRYNFLRNAINKFPYQDLEEGVEFRDHNVRITDLTDSFRQEFDLVIDEMLLILRKVFEGSPRQLFFLEKHLNPDNHNQPFVP</sequence>
<dbReference type="OrthoDB" id="2376133at2"/>
<dbReference type="RefSeq" id="WP_038085031.1">
    <property type="nucleotide sequence ID" value="NZ_JMIR01000004.1"/>
</dbReference>
<evidence type="ECO:0000313" key="2">
    <source>
        <dbReference type="Proteomes" id="UP000027931"/>
    </source>
</evidence>
<gene>
    <name evidence="1" type="ORF">EL26_04910</name>
</gene>
<dbReference type="EMBL" id="JMIR01000004">
    <property type="protein sequence ID" value="KEO84443.1"/>
    <property type="molecule type" value="Genomic_DNA"/>
</dbReference>
<comment type="caution">
    <text evidence="1">The sequence shown here is derived from an EMBL/GenBank/DDBJ whole genome shotgun (WGS) entry which is preliminary data.</text>
</comment>
<dbReference type="eggNOG" id="ENOG502ZHFJ">
    <property type="taxonomic scope" value="Bacteria"/>
</dbReference>
<evidence type="ECO:0000313" key="1">
    <source>
        <dbReference type="EMBL" id="KEO84443.1"/>
    </source>
</evidence>
<keyword evidence="2" id="KW-1185">Reference proteome</keyword>
<reference evidence="1 2" key="1">
    <citation type="journal article" date="2013" name="Int. J. Syst. Evol. Microbiol.">
        <title>Tumebacillus flagellatus sp. nov., an alpha-amylase/pullulanase-producing bacterium isolated from cassava wastewater.</title>
        <authorList>
            <person name="Wang Q."/>
            <person name="Xie N."/>
            <person name="Qin Y."/>
            <person name="Shen N."/>
            <person name="Zhu J."/>
            <person name="Mi H."/>
            <person name="Huang R."/>
        </authorList>
    </citation>
    <scope>NUCLEOTIDE SEQUENCE [LARGE SCALE GENOMIC DNA]</scope>
    <source>
        <strain evidence="1 2">GST4</strain>
    </source>
</reference>
<dbReference type="AlphaFoldDB" id="A0A074LWI6"/>
<dbReference type="Proteomes" id="UP000027931">
    <property type="component" value="Unassembled WGS sequence"/>
</dbReference>